<dbReference type="OrthoDB" id="10052666at2759"/>
<dbReference type="Proteomes" id="UP000596742">
    <property type="component" value="Unassembled WGS sequence"/>
</dbReference>
<evidence type="ECO:0000256" key="1">
    <source>
        <dbReference type="SAM" id="Phobius"/>
    </source>
</evidence>
<dbReference type="EMBL" id="UYJE01002077">
    <property type="protein sequence ID" value="VDI07658.1"/>
    <property type="molecule type" value="Genomic_DNA"/>
</dbReference>
<evidence type="ECO:0000313" key="3">
    <source>
        <dbReference type="Proteomes" id="UP000596742"/>
    </source>
</evidence>
<reference evidence="2" key="1">
    <citation type="submission" date="2018-11" db="EMBL/GenBank/DDBJ databases">
        <authorList>
            <person name="Alioto T."/>
            <person name="Alioto T."/>
        </authorList>
    </citation>
    <scope>NUCLEOTIDE SEQUENCE</scope>
</reference>
<keyword evidence="1" id="KW-0812">Transmembrane</keyword>
<sequence length="285" mass="32273">MALQTRFQAVNTSVAVNEALKELKNIIPKQDFIQHEATIRGVLEVAADTENELTNIMSPFMNKISIKEVENKISPKIGHDRAEMIKNAFSFETYKMKLVKKSNGQSAVQMHRGGTEFRPEINLLKIEDVIKSNELQMTSMVIELFMLVLSCGGIMDDFTEYQMRAAIQEIEAIVQQSAVQKALCKFIEEWNHGDAWARAKAIFVFLKSTYSLGIFWKIIKILFTQMSTFQNIRALAECAVMMVAAFATEGIALIARIALSLNNTVALVEKIANMSNFEKEMKKFR</sequence>
<keyword evidence="3" id="KW-1185">Reference proteome</keyword>
<proteinExistence type="predicted"/>
<feature type="transmembrane region" description="Helical" evidence="1">
    <location>
        <begin position="235"/>
        <end position="259"/>
    </location>
</feature>
<accession>A0A8B6CQ23</accession>
<feature type="transmembrane region" description="Helical" evidence="1">
    <location>
        <begin position="201"/>
        <end position="223"/>
    </location>
</feature>
<keyword evidence="1" id="KW-0472">Membrane</keyword>
<gene>
    <name evidence="2" type="ORF">MGAL_10B055742</name>
</gene>
<evidence type="ECO:0000313" key="2">
    <source>
        <dbReference type="EMBL" id="VDI07658.1"/>
    </source>
</evidence>
<name>A0A8B6CQ23_MYTGA</name>
<protein>
    <submittedName>
        <fullName evidence="2">Uncharacterized protein</fullName>
    </submittedName>
</protein>
<organism evidence="2 3">
    <name type="scientific">Mytilus galloprovincialis</name>
    <name type="common">Mediterranean mussel</name>
    <dbReference type="NCBI Taxonomy" id="29158"/>
    <lineage>
        <taxon>Eukaryota</taxon>
        <taxon>Metazoa</taxon>
        <taxon>Spiralia</taxon>
        <taxon>Lophotrochozoa</taxon>
        <taxon>Mollusca</taxon>
        <taxon>Bivalvia</taxon>
        <taxon>Autobranchia</taxon>
        <taxon>Pteriomorphia</taxon>
        <taxon>Mytilida</taxon>
        <taxon>Mytiloidea</taxon>
        <taxon>Mytilidae</taxon>
        <taxon>Mytilinae</taxon>
        <taxon>Mytilus</taxon>
    </lineage>
</organism>
<comment type="caution">
    <text evidence="2">The sequence shown here is derived from an EMBL/GenBank/DDBJ whole genome shotgun (WGS) entry which is preliminary data.</text>
</comment>
<dbReference type="AlphaFoldDB" id="A0A8B6CQ23"/>
<keyword evidence="1" id="KW-1133">Transmembrane helix</keyword>